<gene>
    <name evidence="3" type="ORF">L0P79_12555</name>
    <name evidence="4" type="ORF">NE579_12945</name>
</gene>
<name>A0AAW5JVJ1_9FIRM</name>
<dbReference type="AlphaFoldDB" id="A0AAW5JVJ1"/>
<evidence type="ECO:0000313" key="3">
    <source>
        <dbReference type="EMBL" id="MCG4527885.1"/>
    </source>
</evidence>
<dbReference type="Proteomes" id="UP001204562">
    <property type="component" value="Unassembled WGS sequence"/>
</dbReference>
<reference evidence="3 5" key="1">
    <citation type="submission" date="2022-01" db="EMBL/GenBank/DDBJ databases">
        <title>Collection of gut derived symbiotic bacterial strains cultured from healthy donors.</title>
        <authorList>
            <person name="Lin H."/>
            <person name="Kohout C."/>
            <person name="Waligurski E."/>
            <person name="Pamer E.G."/>
        </authorList>
    </citation>
    <scope>NUCLEOTIDE SEQUENCE [LARGE SCALE GENOMIC DNA]</scope>
    <source>
        <strain evidence="3 5">DFI.3.7</strain>
    </source>
</reference>
<reference evidence="4" key="2">
    <citation type="submission" date="2022-06" db="EMBL/GenBank/DDBJ databases">
        <title>Isolation of gut microbiota from human fecal samples.</title>
        <authorList>
            <person name="Pamer E.G."/>
            <person name="Barat B."/>
            <person name="Waligurski E."/>
            <person name="Medina S."/>
            <person name="Paddock L."/>
            <person name="Mostad J."/>
        </authorList>
    </citation>
    <scope>NUCLEOTIDE SEQUENCE</scope>
    <source>
        <strain evidence="4">DFI.9.91</strain>
    </source>
</reference>
<feature type="signal peptide" evidence="1">
    <location>
        <begin position="1"/>
        <end position="25"/>
    </location>
</feature>
<feature type="chain" id="PRO_5043487499" evidence="1">
    <location>
        <begin position="26"/>
        <end position="549"/>
    </location>
</feature>
<dbReference type="InterPro" id="IPR013486">
    <property type="entry name" value="SpoIID/LytB"/>
</dbReference>
<evidence type="ECO:0000313" key="5">
    <source>
        <dbReference type="Proteomes" id="UP001200313"/>
    </source>
</evidence>
<dbReference type="Proteomes" id="UP001200313">
    <property type="component" value="Unassembled WGS sequence"/>
</dbReference>
<dbReference type="NCBIfam" id="TIGR02669">
    <property type="entry name" value="SpoIID_LytB"/>
    <property type="match status" value="1"/>
</dbReference>
<evidence type="ECO:0000313" key="6">
    <source>
        <dbReference type="Proteomes" id="UP001204562"/>
    </source>
</evidence>
<organism evidence="4 6">
    <name type="scientific">Intestinimonas massiliensis</name>
    <name type="common">ex Afouda et al. 2020</name>
    <dbReference type="NCBI Taxonomy" id="1673721"/>
    <lineage>
        <taxon>Bacteria</taxon>
        <taxon>Bacillati</taxon>
        <taxon>Bacillota</taxon>
        <taxon>Clostridia</taxon>
        <taxon>Eubacteriales</taxon>
        <taxon>Intestinimonas</taxon>
    </lineage>
</organism>
<sequence length="549" mass="58750">MGKKIIQFAAILFAAVICLSGVVSAADAAEQDVIRVGLFYGSSALPGANLLNDVGTGYRFGYFDGDARFCPVGSTGESAISVVKTQNVYYGKVGDWAGYYDTITSDIAVGCWHVQLPTAYGTFEAAQEAAVSVPGGFPAWIEGTYYVRAGAYLTSGEANAAAAALGAAGAEAVGTSSSGVSVVRTGTSRVLFQFDGGAGVSLAVRPGLEDGVKTVTHFRGYRYYGDFQYQRRSGGNLTVVNFVPMEDYVNCVISREMSNSWPLEALKAQAVCARTYAAMNRNKHSSNGFDVCGSTDCQVYFGTAWTGTNTARAAEETAGKHVWYGGSMAQTFYFSCDGGATESVGNVWRADVDMPYLKGVVDPYEADVASQIEKYTSTVTFTKRELKELLHSKNYMCADVVDFRVTETTPTGNVLTVTVFDAAGKSWSFSKEKARTFFGLRSQRYTISGSGTSYYVNKDGVLSSMSGVYAVNGSGSVSQVPSGSMPYVVTRDGIARMEGEAASGNTFTVTTYGWGHNVGMSQWGANAMARRGHTYEEILKFYFTGVEVR</sequence>
<accession>A0AAW5JVJ1</accession>
<dbReference type="Pfam" id="PF08486">
    <property type="entry name" value="SpoIID"/>
    <property type="match status" value="1"/>
</dbReference>
<dbReference type="InterPro" id="IPR051922">
    <property type="entry name" value="Bact_Sporulation_Assoc"/>
</dbReference>
<keyword evidence="5" id="KW-1185">Reference proteome</keyword>
<dbReference type="InterPro" id="IPR013693">
    <property type="entry name" value="SpoIID/LytB_N"/>
</dbReference>
<comment type="caution">
    <text evidence="4">The sequence shown here is derived from an EMBL/GenBank/DDBJ whole genome shotgun (WGS) entry which is preliminary data.</text>
</comment>
<proteinExistence type="predicted"/>
<feature type="domain" description="Sporulation stage II protein D amidase enhancer LytB N-terminal" evidence="2">
    <location>
        <begin position="234"/>
        <end position="324"/>
    </location>
</feature>
<dbReference type="RefSeq" id="WP_238074446.1">
    <property type="nucleotide sequence ID" value="NZ_JAKNJB010000022.1"/>
</dbReference>
<dbReference type="EMBL" id="JAKNJB010000022">
    <property type="protein sequence ID" value="MCG4527885.1"/>
    <property type="molecule type" value="Genomic_DNA"/>
</dbReference>
<evidence type="ECO:0000313" key="4">
    <source>
        <dbReference type="EMBL" id="MCQ4771349.1"/>
    </source>
</evidence>
<evidence type="ECO:0000256" key="1">
    <source>
        <dbReference type="SAM" id="SignalP"/>
    </source>
</evidence>
<protein>
    <submittedName>
        <fullName evidence="4">SpoIID/LytB domain-containing protein</fullName>
    </submittedName>
</protein>
<dbReference type="PANTHER" id="PTHR30032">
    <property type="entry name" value="N-ACETYLMURAMOYL-L-ALANINE AMIDASE-RELATED"/>
    <property type="match status" value="1"/>
</dbReference>
<keyword evidence="1" id="KW-0732">Signal</keyword>
<dbReference type="GO" id="GO:0030435">
    <property type="term" value="P:sporulation resulting in formation of a cellular spore"/>
    <property type="evidence" value="ECO:0007669"/>
    <property type="project" value="InterPro"/>
</dbReference>
<dbReference type="EMBL" id="JANFYS010000029">
    <property type="protein sequence ID" value="MCQ4771349.1"/>
    <property type="molecule type" value="Genomic_DNA"/>
</dbReference>
<evidence type="ECO:0000259" key="2">
    <source>
        <dbReference type="Pfam" id="PF08486"/>
    </source>
</evidence>
<dbReference type="PANTHER" id="PTHR30032:SF4">
    <property type="entry name" value="AMIDASE ENHANCER"/>
    <property type="match status" value="1"/>
</dbReference>
<dbReference type="GO" id="GO:0030288">
    <property type="term" value="C:outer membrane-bounded periplasmic space"/>
    <property type="evidence" value="ECO:0007669"/>
    <property type="project" value="TreeGrafter"/>
</dbReference>